<dbReference type="PANTHER" id="PTHR10782">
    <property type="entry name" value="ZINC FINGER MIZ DOMAIN-CONTAINING PROTEIN"/>
    <property type="match status" value="1"/>
</dbReference>
<dbReference type="InterPro" id="IPR004181">
    <property type="entry name" value="Znf_MIZ"/>
</dbReference>
<dbReference type="GO" id="GO:0008270">
    <property type="term" value="F:zinc ion binding"/>
    <property type="evidence" value="ECO:0007669"/>
    <property type="project" value="UniProtKB-KW"/>
</dbReference>
<accession>A0A067GCH7</accession>
<reference evidence="7 8" key="1">
    <citation type="submission" date="2014-04" db="EMBL/GenBank/DDBJ databases">
        <authorList>
            <consortium name="International Citrus Genome Consortium"/>
            <person name="Gmitter F."/>
            <person name="Chen C."/>
            <person name="Farmerie W."/>
            <person name="Harkins T."/>
            <person name="Desany B."/>
            <person name="Mohiuddin M."/>
            <person name="Kodira C."/>
            <person name="Borodovsky M."/>
            <person name="Lomsadze A."/>
            <person name="Burns P."/>
            <person name="Jenkins J."/>
            <person name="Prochnik S."/>
            <person name="Shu S."/>
            <person name="Chapman J."/>
            <person name="Pitluck S."/>
            <person name="Schmutz J."/>
            <person name="Rokhsar D."/>
        </authorList>
    </citation>
    <scope>NUCLEOTIDE SEQUENCE</scope>
</reference>
<dbReference type="GO" id="GO:0061665">
    <property type="term" value="F:SUMO ligase activity"/>
    <property type="evidence" value="ECO:0000318"/>
    <property type="project" value="GO_Central"/>
</dbReference>
<dbReference type="GO" id="GO:0016925">
    <property type="term" value="P:protein sumoylation"/>
    <property type="evidence" value="ECO:0000318"/>
    <property type="project" value="GO_Central"/>
</dbReference>
<gene>
    <name evidence="7" type="ORF">CISIN_1g002886mg</name>
</gene>
<dbReference type="PANTHER" id="PTHR10782:SF4">
    <property type="entry name" value="TONALLI, ISOFORM E"/>
    <property type="match status" value="1"/>
</dbReference>
<evidence type="ECO:0000313" key="7">
    <source>
        <dbReference type="EMBL" id="KDO76350.1"/>
    </source>
</evidence>
<evidence type="ECO:0000256" key="3">
    <source>
        <dbReference type="ARBA" id="ARBA00022833"/>
    </source>
</evidence>
<dbReference type="PROSITE" id="PS51044">
    <property type="entry name" value="ZF_SP_RING"/>
    <property type="match status" value="1"/>
</dbReference>
<evidence type="ECO:0000256" key="2">
    <source>
        <dbReference type="ARBA" id="ARBA00022771"/>
    </source>
</evidence>
<dbReference type="Pfam" id="PF02891">
    <property type="entry name" value="zf-MIZ"/>
    <property type="match status" value="1"/>
</dbReference>
<dbReference type="Proteomes" id="UP000027120">
    <property type="component" value="Unassembled WGS sequence"/>
</dbReference>
<dbReference type="PaxDb" id="2711-XP_006476486.1"/>
<dbReference type="SMR" id="A0A067GCH7"/>
<dbReference type="Gene3D" id="3.30.40.10">
    <property type="entry name" value="Zinc/RING finger domain, C3HC4 (zinc finger)"/>
    <property type="match status" value="1"/>
</dbReference>
<sequence>MGAVQQQLLQQLKASAANSQRVEEAAQRLAAYVLLPDHQNVREFFSLCLFLSRGIDYAVANNEVPPKAQELPSLLKQICQRKNDPVLQAAIMVLMFSVKSACRIEWFSVEEAQELIALADEIGSGFLGPSINGNLVSTVSTIMTRFYPLLKMGQILASLEVEPGYGAFMIDFHISKNMIQSTEEKIRLFVAQTDKTETSACVISPQHVNFILNGKGIERRTNVFMDPGPQLPTNVSPMLKYGTNLLQAVGQFNGHYIIIVAVMSTASSLESSKLQDYVQSGITMQDSDSDLIEGPSRISLNCPISYKRINTPVKGHSCRHHQCFDFSNYVHINSRRPSWRCPHCNQHVCYTDIRVDQNMVKVLREVGENVADVIISADGSWKAIMEADDNVDQAHDRILSSEKEGCEHQESAAVANSNPVILDLTKNDDEIDAMSTGEIEDVKPDLHSQPVSTNLTMPSELISTVQADQNFVTTDDDFWAGILYPDGSASSDARSDGQTVGGVSAPSSTSFMVSPVLTDAISPAFNREVDALGYTHLTTPVMQSLCSAPNNLQIQQTQLMNPSVNYEYGRSAVARHLNRTPMAVQALPAASHGFSDMEQQQRISRSHMNTVLGSDIASSPLQHQSAAQAVGLQASSALSGAYRVSSGLSTNNQISHQQHQALNPRMPPLMSQSTSAAQSSSPYSRTPQQGSVQVGSGHPAINESRQHARLMAIAQRPLSRPQMTRQPPTVPVQVQTPSAGPRYPTTSVGVRGSVGDQRENVGGSMQSVMIDNPTDFPLEQNWRPTGRMRGSLSGRAYSDALSHMMILPTQPVAQPARPQLSPPPHLSVPNQLQALLGNSNTRFPQLQTNPVTDPGSRVSGTRPERSHGMH</sequence>
<dbReference type="STRING" id="2711.A0A067GCH7"/>
<evidence type="ECO:0000256" key="4">
    <source>
        <dbReference type="PROSITE-ProRule" id="PRU00452"/>
    </source>
</evidence>
<keyword evidence="2 4" id="KW-0863">Zinc-finger</keyword>
<dbReference type="CDD" id="cd16650">
    <property type="entry name" value="SP-RING_PIAS-like"/>
    <property type="match status" value="1"/>
</dbReference>
<feature type="domain" description="SP-RING-type" evidence="6">
    <location>
        <begin position="287"/>
        <end position="368"/>
    </location>
</feature>
<dbReference type="eggNOG" id="KOG2169">
    <property type="taxonomic scope" value="Eukaryota"/>
</dbReference>
<dbReference type="AlphaFoldDB" id="A0A067GCH7"/>
<feature type="region of interest" description="Disordered" evidence="5">
    <location>
        <begin position="654"/>
        <end position="699"/>
    </location>
</feature>
<protein>
    <recommendedName>
        <fullName evidence="6">SP-RING-type domain-containing protein</fullName>
    </recommendedName>
</protein>
<feature type="region of interest" description="Disordered" evidence="5">
    <location>
        <begin position="720"/>
        <end position="789"/>
    </location>
</feature>
<dbReference type="InterPro" id="IPR013083">
    <property type="entry name" value="Znf_RING/FYVE/PHD"/>
</dbReference>
<feature type="compositionally biased region" description="Polar residues" evidence="5">
    <location>
        <begin position="682"/>
        <end position="694"/>
    </location>
</feature>
<keyword evidence="8" id="KW-1185">Reference proteome</keyword>
<feature type="compositionally biased region" description="Low complexity" evidence="5">
    <location>
        <begin position="720"/>
        <end position="737"/>
    </location>
</feature>
<feature type="region of interest" description="Disordered" evidence="5">
    <location>
        <begin position="841"/>
        <end position="870"/>
    </location>
</feature>
<evidence type="ECO:0000259" key="6">
    <source>
        <dbReference type="PROSITE" id="PS51044"/>
    </source>
</evidence>
<dbReference type="GO" id="GO:0000785">
    <property type="term" value="C:chromatin"/>
    <property type="evidence" value="ECO:0000318"/>
    <property type="project" value="GO_Central"/>
</dbReference>
<organism evidence="7 8">
    <name type="scientific">Citrus sinensis</name>
    <name type="common">Sweet orange</name>
    <name type="synonym">Citrus aurantium var. sinensis</name>
    <dbReference type="NCBI Taxonomy" id="2711"/>
    <lineage>
        <taxon>Eukaryota</taxon>
        <taxon>Viridiplantae</taxon>
        <taxon>Streptophyta</taxon>
        <taxon>Embryophyta</taxon>
        <taxon>Tracheophyta</taxon>
        <taxon>Spermatophyta</taxon>
        <taxon>Magnoliopsida</taxon>
        <taxon>eudicotyledons</taxon>
        <taxon>Gunneridae</taxon>
        <taxon>Pentapetalae</taxon>
        <taxon>rosids</taxon>
        <taxon>malvids</taxon>
        <taxon>Sapindales</taxon>
        <taxon>Rutaceae</taxon>
        <taxon>Aurantioideae</taxon>
        <taxon>Citrus</taxon>
    </lineage>
</organism>
<keyword evidence="3" id="KW-0862">Zinc</keyword>
<evidence type="ECO:0000313" key="8">
    <source>
        <dbReference type="Proteomes" id="UP000027120"/>
    </source>
</evidence>
<dbReference type="EMBL" id="KK784881">
    <property type="protein sequence ID" value="KDO76350.1"/>
    <property type="molecule type" value="Genomic_DNA"/>
</dbReference>
<feature type="compositionally biased region" description="Low complexity" evidence="5">
    <location>
        <begin position="671"/>
        <end position="681"/>
    </location>
</feature>
<feature type="compositionally biased region" description="Polar residues" evidence="5">
    <location>
        <begin position="841"/>
        <end position="851"/>
    </location>
</feature>
<evidence type="ECO:0000256" key="1">
    <source>
        <dbReference type="ARBA" id="ARBA00022723"/>
    </source>
</evidence>
<evidence type="ECO:0000256" key="5">
    <source>
        <dbReference type="SAM" id="MobiDB-lite"/>
    </source>
</evidence>
<keyword evidence="1" id="KW-0479">Metal-binding</keyword>
<name>A0A067GCH7_CITSI</name>
<proteinExistence type="predicted"/>